<name>K1RBB6_MAGGI</name>
<dbReference type="InterPro" id="IPR016187">
    <property type="entry name" value="CTDL_fold"/>
</dbReference>
<dbReference type="HOGENOM" id="CLU_2471241_0_0_1"/>
<evidence type="ECO:0008006" key="2">
    <source>
        <dbReference type="Google" id="ProtNLM"/>
    </source>
</evidence>
<organism evidence="1">
    <name type="scientific">Magallana gigas</name>
    <name type="common">Pacific oyster</name>
    <name type="synonym">Crassostrea gigas</name>
    <dbReference type="NCBI Taxonomy" id="29159"/>
    <lineage>
        <taxon>Eukaryota</taxon>
        <taxon>Metazoa</taxon>
        <taxon>Spiralia</taxon>
        <taxon>Lophotrochozoa</taxon>
        <taxon>Mollusca</taxon>
        <taxon>Bivalvia</taxon>
        <taxon>Autobranchia</taxon>
        <taxon>Pteriomorphia</taxon>
        <taxon>Ostreida</taxon>
        <taxon>Ostreoidea</taxon>
        <taxon>Ostreidae</taxon>
        <taxon>Magallana</taxon>
    </lineage>
</organism>
<gene>
    <name evidence="1" type="ORF">CGI_10028676</name>
</gene>
<accession>K1RBB6</accession>
<dbReference type="AlphaFoldDB" id="K1RBB6"/>
<dbReference type="InParanoid" id="K1RBB6"/>
<protein>
    <recommendedName>
        <fullName evidence="2">C-type lectin domain-containing protein</fullName>
    </recommendedName>
</protein>
<proteinExistence type="predicted"/>
<sequence>MFGCHSRLVVFSVIGLFSALDMSAEVLKKRSWREAAQYCTLLGSNNTATVQIEKINISSDVQDALYWIGAIVNHTFWFQGQSVQRRTQ</sequence>
<dbReference type="SUPFAM" id="SSF56436">
    <property type="entry name" value="C-type lectin-like"/>
    <property type="match status" value="1"/>
</dbReference>
<reference evidence="1" key="1">
    <citation type="journal article" date="2012" name="Nature">
        <title>The oyster genome reveals stress adaptation and complexity of shell formation.</title>
        <authorList>
            <person name="Zhang G."/>
            <person name="Fang X."/>
            <person name="Guo X."/>
            <person name="Li L."/>
            <person name="Luo R."/>
            <person name="Xu F."/>
            <person name="Yang P."/>
            <person name="Zhang L."/>
            <person name="Wang X."/>
            <person name="Qi H."/>
            <person name="Xiong Z."/>
            <person name="Que H."/>
            <person name="Xie Y."/>
            <person name="Holland P.W."/>
            <person name="Paps J."/>
            <person name="Zhu Y."/>
            <person name="Wu F."/>
            <person name="Chen Y."/>
            <person name="Wang J."/>
            <person name="Peng C."/>
            <person name="Meng J."/>
            <person name="Yang L."/>
            <person name="Liu J."/>
            <person name="Wen B."/>
            <person name="Zhang N."/>
            <person name="Huang Z."/>
            <person name="Zhu Q."/>
            <person name="Feng Y."/>
            <person name="Mount A."/>
            <person name="Hedgecock D."/>
            <person name="Xu Z."/>
            <person name="Liu Y."/>
            <person name="Domazet-Loso T."/>
            <person name="Du Y."/>
            <person name="Sun X."/>
            <person name="Zhang S."/>
            <person name="Liu B."/>
            <person name="Cheng P."/>
            <person name="Jiang X."/>
            <person name="Li J."/>
            <person name="Fan D."/>
            <person name="Wang W."/>
            <person name="Fu W."/>
            <person name="Wang T."/>
            <person name="Wang B."/>
            <person name="Zhang J."/>
            <person name="Peng Z."/>
            <person name="Li Y."/>
            <person name="Li N."/>
            <person name="Wang J."/>
            <person name="Chen M."/>
            <person name="He Y."/>
            <person name="Tan F."/>
            <person name="Song X."/>
            <person name="Zheng Q."/>
            <person name="Huang R."/>
            <person name="Yang H."/>
            <person name="Du X."/>
            <person name="Chen L."/>
            <person name="Yang M."/>
            <person name="Gaffney P.M."/>
            <person name="Wang S."/>
            <person name="Luo L."/>
            <person name="She Z."/>
            <person name="Ming Y."/>
            <person name="Huang W."/>
            <person name="Zhang S."/>
            <person name="Huang B."/>
            <person name="Zhang Y."/>
            <person name="Qu T."/>
            <person name="Ni P."/>
            <person name="Miao G."/>
            <person name="Wang J."/>
            <person name="Wang Q."/>
            <person name="Steinberg C.E."/>
            <person name="Wang H."/>
            <person name="Li N."/>
            <person name="Qian L."/>
            <person name="Zhang G."/>
            <person name="Li Y."/>
            <person name="Yang H."/>
            <person name="Liu X."/>
            <person name="Wang J."/>
            <person name="Yin Y."/>
            <person name="Wang J."/>
        </authorList>
    </citation>
    <scope>NUCLEOTIDE SEQUENCE [LARGE SCALE GENOMIC DNA]</scope>
    <source>
        <strain evidence="1">05x7-T-G4-1.051#20</strain>
    </source>
</reference>
<evidence type="ECO:0000313" key="1">
    <source>
        <dbReference type="EMBL" id="EKC40954.1"/>
    </source>
</evidence>
<dbReference type="EMBL" id="JH816363">
    <property type="protein sequence ID" value="EKC40954.1"/>
    <property type="molecule type" value="Genomic_DNA"/>
</dbReference>